<evidence type="ECO:0000256" key="12">
    <source>
        <dbReference type="SAM" id="MobiDB-lite"/>
    </source>
</evidence>
<reference evidence="15" key="1">
    <citation type="submission" date="2025-08" db="UniProtKB">
        <authorList>
            <consortium name="Ensembl"/>
        </authorList>
    </citation>
    <scope>IDENTIFICATION</scope>
</reference>
<organism evidence="15 16">
    <name type="scientific">Cyprinus carpio carpio</name>
    <dbReference type="NCBI Taxonomy" id="630221"/>
    <lineage>
        <taxon>Eukaryota</taxon>
        <taxon>Metazoa</taxon>
        <taxon>Chordata</taxon>
        <taxon>Craniata</taxon>
        <taxon>Vertebrata</taxon>
        <taxon>Euteleostomi</taxon>
        <taxon>Actinopterygii</taxon>
        <taxon>Neopterygii</taxon>
        <taxon>Teleostei</taxon>
        <taxon>Ostariophysi</taxon>
        <taxon>Cypriniformes</taxon>
        <taxon>Cyprinidae</taxon>
        <taxon>Cyprininae</taxon>
        <taxon>Cyprinus</taxon>
    </lineage>
</organism>
<evidence type="ECO:0000256" key="9">
    <source>
        <dbReference type="ARBA" id="ARBA00023163"/>
    </source>
</evidence>
<proteinExistence type="predicted"/>
<dbReference type="GO" id="GO:0048513">
    <property type="term" value="P:animal organ development"/>
    <property type="evidence" value="ECO:0007669"/>
    <property type="project" value="UniProtKB-ARBA"/>
</dbReference>
<feature type="region of interest" description="Disordered" evidence="12">
    <location>
        <begin position="411"/>
        <end position="449"/>
    </location>
</feature>
<dbReference type="InterPro" id="IPR035965">
    <property type="entry name" value="PAS-like_dom_sf"/>
</dbReference>
<evidence type="ECO:0000259" key="13">
    <source>
        <dbReference type="PROSITE" id="PS50112"/>
    </source>
</evidence>
<keyword evidence="4" id="KW-0677">Repeat</keyword>
<evidence type="ECO:0000256" key="5">
    <source>
        <dbReference type="ARBA" id="ARBA00022843"/>
    </source>
</evidence>
<evidence type="ECO:0000256" key="7">
    <source>
        <dbReference type="ARBA" id="ARBA00023125"/>
    </source>
</evidence>
<evidence type="ECO:0000256" key="4">
    <source>
        <dbReference type="ARBA" id="ARBA00022737"/>
    </source>
</evidence>
<dbReference type="Pfam" id="PF11413">
    <property type="entry name" value="HIF-1"/>
    <property type="match status" value="1"/>
</dbReference>
<reference evidence="15" key="2">
    <citation type="submission" date="2025-09" db="UniProtKB">
        <authorList>
            <consortium name="Ensembl"/>
        </authorList>
    </citation>
    <scope>IDENTIFICATION</scope>
</reference>
<dbReference type="Proteomes" id="UP001108240">
    <property type="component" value="Unplaced"/>
</dbReference>
<feature type="domain" description="BHLH" evidence="14">
    <location>
        <begin position="39"/>
        <end position="92"/>
    </location>
</feature>
<dbReference type="InterPro" id="IPR000014">
    <property type="entry name" value="PAS"/>
</dbReference>
<keyword evidence="11" id="KW-0379">Hydroxylation</keyword>
<name>A0A8C1AT66_CYPCA</name>
<dbReference type="Pfam" id="PF00989">
    <property type="entry name" value="PAS"/>
    <property type="match status" value="1"/>
</dbReference>
<dbReference type="SMART" id="SM00091">
    <property type="entry name" value="PAS"/>
    <property type="match status" value="2"/>
</dbReference>
<dbReference type="SMART" id="SM00353">
    <property type="entry name" value="HLH"/>
    <property type="match status" value="1"/>
</dbReference>
<evidence type="ECO:0000256" key="10">
    <source>
        <dbReference type="ARBA" id="ARBA00023242"/>
    </source>
</evidence>
<dbReference type="SUPFAM" id="SSF55785">
    <property type="entry name" value="PYP-like sensor domain (PAS domain)"/>
    <property type="match status" value="2"/>
</dbReference>
<evidence type="ECO:0000256" key="1">
    <source>
        <dbReference type="ARBA" id="ARBA00004123"/>
    </source>
</evidence>
<keyword evidence="6" id="KW-0805">Transcription regulation</keyword>
<keyword evidence="8" id="KW-0010">Activator</keyword>
<keyword evidence="3" id="KW-0963">Cytoplasm</keyword>
<evidence type="ECO:0000259" key="14">
    <source>
        <dbReference type="PROSITE" id="PS50888"/>
    </source>
</evidence>
<dbReference type="InterPro" id="IPR036638">
    <property type="entry name" value="HLH_DNA-bd_sf"/>
</dbReference>
<dbReference type="PROSITE" id="PS50112">
    <property type="entry name" value="PAS"/>
    <property type="match status" value="2"/>
</dbReference>
<evidence type="ECO:0000256" key="6">
    <source>
        <dbReference type="ARBA" id="ARBA00023015"/>
    </source>
</evidence>
<dbReference type="Gene3D" id="3.30.450.20">
    <property type="entry name" value="PAS domain"/>
    <property type="match status" value="2"/>
</dbReference>
<dbReference type="SUPFAM" id="SSF47459">
    <property type="entry name" value="HLH, helix-loop-helix DNA-binding domain"/>
    <property type="match status" value="1"/>
</dbReference>
<keyword evidence="16" id="KW-1185">Reference proteome</keyword>
<sequence>MTLKHLETVRDQLSKECHGKARRKQIFIEQKKRRVCTEWRKAHSRLAARSRRRKESQLFKELTALLPLDPSMDGQRDKASVIRLTIAYLHLRDLMNTIDSYALSMMTQSSPPSPGVSHESHERELLDSALGGFVVLLSLNGKVIFTTKGVTTHTGINQMDLIGRSLFEFLHPCDQMEVKNILTRLIGNRGQQECDMFLRIKSMVNQKLAPWKVRMLFCLSIVSKRPHNLHCFHIFDCLKIIQCTGKKKSSATPGSSCLVLQCRVLPMQEISELNAALNTSTFMSVHSPDMKFTYCHSRVVKLTGFCDTELLGQSVYQYYHPSDSQQMRKAHVYLLSKGQVSTGKYRLLHGHGGYVWAETDASLVCNSRTGVPESIVCINYILSGVEQPDLTYLLKQTDQLLEPCDSLRPSQPASFPLTAAQQDKSSLRTKSNKHNSPTTPRNQREGDIQEVQDCTKTTHNTEDCCNFTCDLCELDLDSLAPYIPMHGEDFLLTPILEETEESTELNMCGPSFNSPHQKLDPQLQNSEGTVFLPEKSLTHTQRSVSHYFLKNRISDTNLISSQHWNESQDLVNRITKAYNYKQHNYQFFSAEIETYHRNEDALKVLQHPNRTRWSFDGSTPRPYGGDPDTLGIKFRSLPENPKRHPQNRRHHADVKALPAPLTLPVLSGWECEVNAPLDPTSYLLQGKEIIAVLDQVASRVPWC</sequence>
<comment type="subcellular location">
    <subcellularLocation>
        <location evidence="2">Cytoplasm</location>
    </subcellularLocation>
    <subcellularLocation>
        <location evidence="1">Nucleus</location>
    </subcellularLocation>
</comment>
<dbReference type="Pfam" id="PF08778">
    <property type="entry name" value="HIF-1a_CTAD"/>
    <property type="match status" value="1"/>
</dbReference>
<keyword evidence="7" id="KW-0238">DNA-binding</keyword>
<dbReference type="InterPro" id="IPR014887">
    <property type="entry name" value="HIF-1_CTAD"/>
</dbReference>
<evidence type="ECO:0000313" key="16">
    <source>
        <dbReference type="Proteomes" id="UP001108240"/>
    </source>
</evidence>
<keyword evidence="5" id="KW-0832">Ubl conjugation</keyword>
<evidence type="ECO:0000256" key="11">
    <source>
        <dbReference type="ARBA" id="ARBA00023278"/>
    </source>
</evidence>
<dbReference type="InterPro" id="IPR021537">
    <property type="entry name" value="HIF_alpha-like"/>
</dbReference>
<dbReference type="GeneTree" id="ENSGT00940000156774"/>
<evidence type="ECO:0000256" key="8">
    <source>
        <dbReference type="ARBA" id="ARBA00023159"/>
    </source>
</evidence>
<evidence type="ECO:0000256" key="2">
    <source>
        <dbReference type="ARBA" id="ARBA00004496"/>
    </source>
</evidence>
<dbReference type="GO" id="GO:0046983">
    <property type="term" value="F:protein dimerization activity"/>
    <property type="evidence" value="ECO:0007669"/>
    <property type="project" value="InterPro"/>
</dbReference>
<dbReference type="Pfam" id="PF14598">
    <property type="entry name" value="PAS_11"/>
    <property type="match status" value="1"/>
</dbReference>
<dbReference type="Gene3D" id="4.10.280.10">
    <property type="entry name" value="Helix-loop-helix DNA-binding domain"/>
    <property type="match status" value="1"/>
</dbReference>
<dbReference type="Ensembl" id="ENSCCRT00000023927.2">
    <property type="protein sequence ID" value="ENSCCRP00000022045.2"/>
    <property type="gene ID" value="ENSCCRG00000012066.2"/>
</dbReference>
<keyword evidence="10" id="KW-0539">Nucleus</keyword>
<keyword evidence="9" id="KW-0804">Transcription</keyword>
<dbReference type="FunFam" id="3.30.450.20:FF:000015">
    <property type="entry name" value="Hypoxia-inducible factor 1-alpha isoform 1"/>
    <property type="match status" value="1"/>
</dbReference>
<protein>
    <submittedName>
        <fullName evidence="15">Hypoxia inducible factor 1 subunit alpha, like 2</fullName>
    </submittedName>
</protein>
<dbReference type="GO" id="GO:0005737">
    <property type="term" value="C:cytoplasm"/>
    <property type="evidence" value="ECO:0007669"/>
    <property type="project" value="UniProtKB-SubCell"/>
</dbReference>
<dbReference type="NCBIfam" id="TIGR00229">
    <property type="entry name" value="sensory_box"/>
    <property type="match status" value="1"/>
</dbReference>
<feature type="domain" description="PAS" evidence="13">
    <location>
        <begin position="269"/>
        <end position="338"/>
    </location>
</feature>
<dbReference type="InterPro" id="IPR013767">
    <property type="entry name" value="PAS_fold"/>
</dbReference>
<dbReference type="AlphaFoldDB" id="A0A8C1AT66"/>
<dbReference type="GO" id="GO:0000977">
    <property type="term" value="F:RNA polymerase II transcription regulatory region sequence-specific DNA binding"/>
    <property type="evidence" value="ECO:0007669"/>
    <property type="project" value="TreeGrafter"/>
</dbReference>
<feature type="compositionally biased region" description="Polar residues" evidence="12">
    <location>
        <begin position="411"/>
        <end position="424"/>
    </location>
</feature>
<dbReference type="GO" id="GO:0000981">
    <property type="term" value="F:DNA-binding transcription factor activity, RNA polymerase II-specific"/>
    <property type="evidence" value="ECO:0007669"/>
    <property type="project" value="TreeGrafter"/>
</dbReference>
<feature type="domain" description="PAS" evidence="13">
    <location>
        <begin position="118"/>
        <end position="189"/>
    </location>
</feature>
<dbReference type="InterPro" id="IPR011598">
    <property type="entry name" value="bHLH_dom"/>
</dbReference>
<evidence type="ECO:0000256" key="3">
    <source>
        <dbReference type="ARBA" id="ARBA00022490"/>
    </source>
</evidence>
<dbReference type="PROSITE" id="PS50888">
    <property type="entry name" value="BHLH"/>
    <property type="match status" value="1"/>
</dbReference>
<evidence type="ECO:0000313" key="15">
    <source>
        <dbReference type="Ensembl" id="ENSCCRP00000022045.2"/>
    </source>
</evidence>
<dbReference type="GO" id="GO:0071456">
    <property type="term" value="P:cellular response to hypoxia"/>
    <property type="evidence" value="ECO:0007669"/>
    <property type="project" value="TreeGrafter"/>
</dbReference>
<dbReference type="Pfam" id="PF23171">
    <property type="entry name" value="bHLH_HIF1A"/>
    <property type="match status" value="1"/>
</dbReference>
<accession>A0A8C1AT66</accession>
<dbReference type="PANTHER" id="PTHR23043:SF7">
    <property type="entry name" value="HYPOXIA-INDUCIBLE FACTOR 1-ALPHA"/>
    <property type="match status" value="1"/>
</dbReference>
<dbReference type="GO" id="GO:0005634">
    <property type="term" value="C:nucleus"/>
    <property type="evidence" value="ECO:0007669"/>
    <property type="project" value="UniProtKB-SubCell"/>
</dbReference>
<dbReference type="CDD" id="cd00130">
    <property type="entry name" value="PAS"/>
    <property type="match status" value="2"/>
</dbReference>
<dbReference type="PANTHER" id="PTHR23043">
    <property type="entry name" value="HYPOXIA-INDUCIBLE FACTOR 1 ALPHA"/>
    <property type="match status" value="1"/>
</dbReference>